<dbReference type="SUPFAM" id="SSF82549">
    <property type="entry name" value="DAK1/DegV-like"/>
    <property type="match status" value="1"/>
</dbReference>
<name>A0A9W6RB56_9ACTN</name>
<dbReference type="NCBIfam" id="TIGR00762">
    <property type="entry name" value="DegV"/>
    <property type="match status" value="1"/>
</dbReference>
<dbReference type="EMBL" id="BSTJ01000001">
    <property type="protein sequence ID" value="GLY72389.1"/>
    <property type="molecule type" value="Genomic_DNA"/>
</dbReference>
<evidence type="ECO:0000256" key="1">
    <source>
        <dbReference type="ARBA" id="ARBA00023121"/>
    </source>
</evidence>
<evidence type="ECO:0000313" key="2">
    <source>
        <dbReference type="EMBL" id="GLY72389.1"/>
    </source>
</evidence>
<dbReference type="Gene3D" id="3.30.1180.10">
    <property type="match status" value="1"/>
</dbReference>
<dbReference type="AlphaFoldDB" id="A0A9W6RB56"/>
<accession>A0A9W6RB56</accession>
<reference evidence="2" key="1">
    <citation type="submission" date="2023-03" db="EMBL/GenBank/DDBJ databases">
        <title>Actinoallomurus iriomotensis NBRC 103681.</title>
        <authorList>
            <person name="Ichikawa N."/>
            <person name="Sato H."/>
            <person name="Tonouchi N."/>
        </authorList>
    </citation>
    <scope>NUCLEOTIDE SEQUENCE</scope>
    <source>
        <strain evidence="2">NBRC 103681</strain>
    </source>
</reference>
<evidence type="ECO:0000313" key="3">
    <source>
        <dbReference type="Proteomes" id="UP001165135"/>
    </source>
</evidence>
<dbReference type="Gene3D" id="3.40.50.10170">
    <property type="match status" value="1"/>
</dbReference>
<dbReference type="GO" id="GO:0008289">
    <property type="term" value="F:lipid binding"/>
    <property type="evidence" value="ECO:0007669"/>
    <property type="project" value="UniProtKB-KW"/>
</dbReference>
<dbReference type="InterPro" id="IPR050270">
    <property type="entry name" value="DegV_domain_contain"/>
</dbReference>
<dbReference type="PROSITE" id="PS51482">
    <property type="entry name" value="DEGV"/>
    <property type="match status" value="1"/>
</dbReference>
<dbReference type="RefSeq" id="WP_285617429.1">
    <property type="nucleotide sequence ID" value="NZ_BSTJ01000001.1"/>
</dbReference>
<organism evidence="2 3">
    <name type="scientific">Actinoallomurus iriomotensis</name>
    <dbReference type="NCBI Taxonomy" id="478107"/>
    <lineage>
        <taxon>Bacteria</taxon>
        <taxon>Bacillati</taxon>
        <taxon>Actinomycetota</taxon>
        <taxon>Actinomycetes</taxon>
        <taxon>Streptosporangiales</taxon>
        <taxon>Thermomonosporaceae</taxon>
        <taxon>Actinoallomurus</taxon>
    </lineage>
</organism>
<proteinExistence type="predicted"/>
<protein>
    <submittedName>
        <fullName evidence="2">DegV domain-containing protein</fullName>
    </submittedName>
</protein>
<gene>
    <name evidence="2" type="ORF">Airi01_006560</name>
</gene>
<sequence length="280" mass="29057">MRAAVAIVTDSTAYLPEDVVSAHDVTVVPLQVAVGGDVREEGRGRTTAGGPRDWQALTTSRPSPERFGRAYQAAAGAGARAVASVHLSGEMSGTVDSARLAADDAPIPVRVVDSRSIGMGLGFGVMAAAEAAASGAGLDEVADAATRRVRATRSLFYVDTLEHLRRGGRIGAAASLLGSALMIKPLLRITGGRIAPLEKVRTTSRALARLEELAVELAGDREVDVAVQHVAASSRAAALAARLRERIPRLFELYVGEAGPVVGAHVGPGMLGVVVSRRQF</sequence>
<comment type="caution">
    <text evidence="2">The sequence shown here is derived from an EMBL/GenBank/DDBJ whole genome shotgun (WGS) entry which is preliminary data.</text>
</comment>
<dbReference type="Pfam" id="PF02645">
    <property type="entry name" value="DegV"/>
    <property type="match status" value="1"/>
</dbReference>
<dbReference type="InterPro" id="IPR003797">
    <property type="entry name" value="DegV"/>
</dbReference>
<dbReference type="InterPro" id="IPR043168">
    <property type="entry name" value="DegV_C"/>
</dbReference>
<dbReference type="PANTHER" id="PTHR33434:SF2">
    <property type="entry name" value="FATTY ACID-BINDING PROTEIN TM_1468"/>
    <property type="match status" value="1"/>
</dbReference>
<keyword evidence="1" id="KW-0446">Lipid-binding</keyword>
<dbReference type="Proteomes" id="UP001165135">
    <property type="component" value="Unassembled WGS sequence"/>
</dbReference>
<dbReference type="PANTHER" id="PTHR33434">
    <property type="entry name" value="DEGV DOMAIN-CONTAINING PROTEIN DR_1986-RELATED"/>
    <property type="match status" value="1"/>
</dbReference>